<dbReference type="Proteomes" id="UP000295270">
    <property type="component" value="Unassembled WGS sequence"/>
</dbReference>
<organism evidence="3 5">
    <name type="scientific">Flavobacterium circumlabens</name>
    <dbReference type="NCBI Taxonomy" id="2133765"/>
    <lineage>
        <taxon>Bacteria</taxon>
        <taxon>Pseudomonadati</taxon>
        <taxon>Bacteroidota</taxon>
        <taxon>Flavobacteriia</taxon>
        <taxon>Flavobacteriales</taxon>
        <taxon>Flavobacteriaceae</taxon>
        <taxon>Flavobacterium</taxon>
    </lineage>
</organism>
<reference evidence="2 4" key="1">
    <citation type="journal article" date="2015" name="Stand. Genomic Sci.">
        <title>Genomic Encyclopedia of Bacterial and Archaeal Type Strains, Phase III: the genomes of soil and plant-associated and newly described type strains.</title>
        <authorList>
            <person name="Whitman W.B."/>
            <person name="Woyke T."/>
            <person name="Klenk H.P."/>
            <person name="Zhou Y."/>
            <person name="Lilburn T.G."/>
            <person name="Beck B.J."/>
            <person name="De Vos P."/>
            <person name="Vandamme P."/>
            <person name="Eisen J.A."/>
            <person name="Garrity G."/>
            <person name="Hugenholtz P."/>
            <person name="Kyrpides N.C."/>
        </authorList>
    </citation>
    <scope>NUCLEOTIDE SEQUENCE [LARGE SCALE GENOMIC DNA]</scope>
    <source>
        <strain evidence="2 4">P5626</strain>
    </source>
</reference>
<dbReference type="OrthoDB" id="1360330at2"/>
<dbReference type="RefSeq" id="WP_132034078.1">
    <property type="nucleotide sequence ID" value="NZ_QWDN01000002.1"/>
</dbReference>
<reference evidence="2" key="3">
    <citation type="submission" date="2019-03" db="EMBL/GenBank/DDBJ databases">
        <authorList>
            <person name="Whitman W."/>
            <person name="Huntemann M."/>
            <person name="Clum A."/>
            <person name="Pillay M."/>
            <person name="Palaniappan K."/>
            <person name="Varghese N."/>
            <person name="Mikhailova N."/>
            <person name="Stamatis D."/>
            <person name="Reddy T."/>
            <person name="Daum C."/>
            <person name="Shapiro N."/>
            <person name="Ivanova N."/>
            <person name="Kyrpides N."/>
            <person name="Woyke T."/>
        </authorList>
    </citation>
    <scope>NUCLEOTIDE SEQUENCE</scope>
    <source>
        <strain evidence="2">P5626</strain>
    </source>
</reference>
<keyword evidence="4" id="KW-1185">Reference proteome</keyword>
<evidence type="ECO:0000313" key="4">
    <source>
        <dbReference type="Proteomes" id="UP000295270"/>
    </source>
</evidence>
<feature type="compositionally biased region" description="Polar residues" evidence="1">
    <location>
        <begin position="1"/>
        <end position="10"/>
    </location>
</feature>
<dbReference type="AlphaFoldDB" id="A0A4Y7UFT8"/>
<evidence type="ECO:0000313" key="3">
    <source>
        <dbReference type="EMBL" id="TEB45226.1"/>
    </source>
</evidence>
<comment type="caution">
    <text evidence="3">The sequence shown here is derived from an EMBL/GenBank/DDBJ whole genome shotgun (WGS) entry which is preliminary data.</text>
</comment>
<evidence type="ECO:0000313" key="5">
    <source>
        <dbReference type="Proteomes" id="UP000298340"/>
    </source>
</evidence>
<proteinExistence type="predicted"/>
<feature type="compositionally biased region" description="Basic and acidic residues" evidence="1">
    <location>
        <begin position="77"/>
        <end position="89"/>
    </location>
</feature>
<gene>
    <name evidence="3" type="ORF">D0809_08655</name>
    <name evidence="2" type="ORF">EV142_102606</name>
</gene>
<dbReference type="Proteomes" id="UP000298340">
    <property type="component" value="Unassembled WGS sequence"/>
</dbReference>
<dbReference type="EMBL" id="SLWA01000002">
    <property type="protein sequence ID" value="TCN59986.1"/>
    <property type="molecule type" value="Genomic_DNA"/>
</dbReference>
<sequence length="126" mass="14532">MEKQNNNEYGQTDPDFIDQNTLVDGNNIQSENPFKAQAHTEPTPEFGESDPDYIDQNTLVDPDNYAREEDPYQNEPEFIKELENEHTEFENTENVTAENVPGEESITNDDDDVINNEDEESEEDKD</sequence>
<protein>
    <submittedName>
        <fullName evidence="3">Uncharacterized protein</fullName>
    </submittedName>
</protein>
<feature type="compositionally biased region" description="Acidic residues" evidence="1">
    <location>
        <begin position="106"/>
        <end position="126"/>
    </location>
</feature>
<feature type="region of interest" description="Disordered" evidence="1">
    <location>
        <begin position="1"/>
        <end position="126"/>
    </location>
</feature>
<evidence type="ECO:0000313" key="2">
    <source>
        <dbReference type="EMBL" id="TCN59986.1"/>
    </source>
</evidence>
<name>A0A4Y7UFT8_9FLAO</name>
<reference evidence="3 5" key="2">
    <citation type="journal article" date="2018" name="Syst. Appl. Microbiol.">
        <title>Flavobacterium circumlabens sp. nov. and Flavobacterium cupreum sp. nov., two psychrotrophic species isolated from Antarctic environmental samples.</title>
        <authorList>
            <person name="Kralova S."/>
            <person name="Busse H.J."/>
            <person name="Svec P."/>
            <person name="Maslanova I."/>
            <person name="Stankova E."/>
            <person name="Bartak M."/>
            <person name="Sedlacek I."/>
        </authorList>
    </citation>
    <scope>NUCLEOTIDE SEQUENCE [LARGE SCALE GENOMIC DNA]</scope>
    <source>
        <strain evidence="3 5">CCM 8828</strain>
    </source>
</reference>
<evidence type="ECO:0000256" key="1">
    <source>
        <dbReference type="SAM" id="MobiDB-lite"/>
    </source>
</evidence>
<feature type="compositionally biased region" description="Polar residues" evidence="1">
    <location>
        <begin position="18"/>
        <end position="32"/>
    </location>
</feature>
<dbReference type="EMBL" id="QWDN01000002">
    <property type="protein sequence ID" value="TEB45226.1"/>
    <property type="molecule type" value="Genomic_DNA"/>
</dbReference>
<accession>A0A4Y7UFT8</accession>